<dbReference type="AlphaFoldDB" id="A0A839Q1U4"/>
<reference evidence="2 3" key="1">
    <citation type="submission" date="2020-08" db="EMBL/GenBank/DDBJ databases">
        <title>The Agave Microbiome: Exploring the role of microbial communities in plant adaptations to desert environments.</title>
        <authorList>
            <person name="Partida-Martinez L.P."/>
        </authorList>
    </citation>
    <scope>NUCLEOTIDE SEQUENCE [LARGE SCALE GENOMIC DNA]</scope>
    <source>
        <strain evidence="2 3">AT2.18</strain>
    </source>
</reference>
<proteinExistence type="predicted"/>
<sequence length="97" mass="10498">MKLSSTESRYGPASFGAALANIVLIEFTMWVFTPWWLLAVYMLPLLLVNLVLAVLLERRGGIPGQIGRGMLIGLLSVPAALVLFLPGFMLALGLNLV</sequence>
<organism evidence="2 3">
    <name type="scientific">Mycolicibacterium iranicum</name>
    <name type="common">Mycobacterium iranicum</name>
    <dbReference type="NCBI Taxonomy" id="912594"/>
    <lineage>
        <taxon>Bacteria</taxon>
        <taxon>Bacillati</taxon>
        <taxon>Actinomycetota</taxon>
        <taxon>Actinomycetes</taxon>
        <taxon>Mycobacteriales</taxon>
        <taxon>Mycobacteriaceae</taxon>
        <taxon>Mycolicibacterium</taxon>
    </lineage>
</organism>
<feature type="transmembrane region" description="Helical" evidence="1">
    <location>
        <begin position="12"/>
        <end position="32"/>
    </location>
</feature>
<accession>A0A839Q1U4</accession>
<evidence type="ECO:0000313" key="2">
    <source>
        <dbReference type="EMBL" id="MBB2989677.1"/>
    </source>
</evidence>
<keyword evidence="3" id="KW-1185">Reference proteome</keyword>
<keyword evidence="1" id="KW-0472">Membrane</keyword>
<protein>
    <submittedName>
        <fullName evidence="2">Uncharacterized protein</fullName>
    </submittedName>
</protein>
<keyword evidence="1" id="KW-1133">Transmembrane helix</keyword>
<keyword evidence="1" id="KW-0812">Transmembrane</keyword>
<feature type="transmembrane region" description="Helical" evidence="1">
    <location>
        <begin position="69"/>
        <end position="94"/>
    </location>
</feature>
<evidence type="ECO:0000313" key="3">
    <source>
        <dbReference type="Proteomes" id="UP000550501"/>
    </source>
</evidence>
<dbReference type="Proteomes" id="UP000550501">
    <property type="component" value="Unassembled WGS sequence"/>
</dbReference>
<name>A0A839Q1U4_MYCIR</name>
<dbReference type="EMBL" id="JACHVU010000002">
    <property type="protein sequence ID" value="MBB2989677.1"/>
    <property type="molecule type" value="Genomic_DNA"/>
</dbReference>
<feature type="transmembrane region" description="Helical" evidence="1">
    <location>
        <begin position="38"/>
        <end position="57"/>
    </location>
</feature>
<gene>
    <name evidence="2" type="ORF">FHR72_001140</name>
</gene>
<comment type="caution">
    <text evidence="2">The sequence shown here is derived from an EMBL/GenBank/DDBJ whole genome shotgun (WGS) entry which is preliminary data.</text>
</comment>
<evidence type="ECO:0000256" key="1">
    <source>
        <dbReference type="SAM" id="Phobius"/>
    </source>
</evidence>
<dbReference type="RefSeq" id="WP_183466950.1">
    <property type="nucleotide sequence ID" value="NZ_JACHVU010000002.1"/>
</dbReference>